<sequence>MSGNKSHSTAASATKDITQRSLKYTSVTGWIELTENASIDDNLRDFVKGLKAEAAKVGNGHLKSVRLFYSSPDAQLIQQIPYRVKVVLELPDNKYAKIAEGTSTSSFMNAFLRCESGVSSFFSSDSASSTVVNSLLSSVHEKVDKK</sequence>
<dbReference type="AlphaFoldDB" id="A0A9Q5HVX2"/>
<evidence type="ECO:0000313" key="2">
    <source>
        <dbReference type="Proteomes" id="UP000757232"/>
    </source>
</evidence>
<dbReference type="Proteomes" id="UP000757232">
    <property type="component" value="Unassembled WGS sequence"/>
</dbReference>
<dbReference type="EMBL" id="LNZH02000196">
    <property type="protein sequence ID" value="OCB86996.1"/>
    <property type="molecule type" value="Genomic_DNA"/>
</dbReference>
<organism evidence="1 2">
    <name type="scientific">Sanghuangporus baumii</name>
    <name type="common">Phellinus baumii</name>
    <dbReference type="NCBI Taxonomy" id="108892"/>
    <lineage>
        <taxon>Eukaryota</taxon>
        <taxon>Fungi</taxon>
        <taxon>Dikarya</taxon>
        <taxon>Basidiomycota</taxon>
        <taxon>Agaricomycotina</taxon>
        <taxon>Agaricomycetes</taxon>
        <taxon>Hymenochaetales</taxon>
        <taxon>Hymenochaetaceae</taxon>
        <taxon>Sanghuangporus</taxon>
    </lineage>
</organism>
<comment type="caution">
    <text evidence="1">The sequence shown here is derived from an EMBL/GenBank/DDBJ whole genome shotgun (WGS) entry which is preliminary data.</text>
</comment>
<evidence type="ECO:0000313" key="1">
    <source>
        <dbReference type="EMBL" id="OCB86996.1"/>
    </source>
</evidence>
<accession>A0A9Q5HVX2</accession>
<name>A0A9Q5HVX2_SANBA</name>
<keyword evidence="2" id="KW-1185">Reference proteome</keyword>
<proteinExistence type="predicted"/>
<reference evidence="1" key="1">
    <citation type="submission" date="2016-06" db="EMBL/GenBank/DDBJ databases">
        <title>Draft Genome sequence of the fungus Inonotus baumii.</title>
        <authorList>
            <person name="Zhu H."/>
            <person name="Lin W."/>
        </authorList>
    </citation>
    <scope>NUCLEOTIDE SEQUENCE</scope>
    <source>
        <strain evidence="1">821</strain>
    </source>
</reference>
<gene>
    <name evidence="1" type="ORF">A7U60_g5886</name>
</gene>
<protein>
    <submittedName>
        <fullName evidence="1">Uncharacterized protein</fullName>
    </submittedName>
</protein>